<evidence type="ECO:0000256" key="1">
    <source>
        <dbReference type="SAM" id="MobiDB-lite"/>
    </source>
</evidence>
<gene>
    <name evidence="3" type="ORF">MAPG_06266</name>
</gene>
<dbReference type="EMBL" id="GL876970">
    <property type="protein sequence ID" value="KLU87265.1"/>
    <property type="molecule type" value="Genomic_DNA"/>
</dbReference>
<proteinExistence type="predicted"/>
<feature type="chain" id="PRO_5009385651" evidence="2">
    <location>
        <begin position="20"/>
        <end position="143"/>
    </location>
</feature>
<evidence type="ECO:0000313" key="5">
    <source>
        <dbReference type="Proteomes" id="UP000011715"/>
    </source>
</evidence>
<feature type="region of interest" description="Disordered" evidence="1">
    <location>
        <begin position="44"/>
        <end position="102"/>
    </location>
</feature>
<dbReference type="EnsemblFungi" id="MAPG_06266T0">
    <property type="protein sequence ID" value="MAPG_06266T0"/>
    <property type="gene ID" value="MAPG_06266"/>
</dbReference>
<dbReference type="AlphaFoldDB" id="A0A0C4E1K2"/>
<evidence type="ECO:0000256" key="2">
    <source>
        <dbReference type="SAM" id="SignalP"/>
    </source>
</evidence>
<organism evidence="4 5">
    <name type="scientific">Magnaporthiopsis poae (strain ATCC 64411 / 73-15)</name>
    <name type="common">Kentucky bluegrass fungus</name>
    <name type="synonym">Magnaporthe poae</name>
    <dbReference type="NCBI Taxonomy" id="644358"/>
    <lineage>
        <taxon>Eukaryota</taxon>
        <taxon>Fungi</taxon>
        <taxon>Dikarya</taxon>
        <taxon>Ascomycota</taxon>
        <taxon>Pezizomycotina</taxon>
        <taxon>Sordariomycetes</taxon>
        <taxon>Sordariomycetidae</taxon>
        <taxon>Magnaporthales</taxon>
        <taxon>Magnaporthaceae</taxon>
        <taxon>Magnaporthiopsis</taxon>
    </lineage>
</organism>
<evidence type="ECO:0000313" key="4">
    <source>
        <dbReference type="EnsemblFungi" id="MAPG_06266T0"/>
    </source>
</evidence>
<dbReference type="VEuPathDB" id="FungiDB:MAPG_06266"/>
<feature type="signal peptide" evidence="2">
    <location>
        <begin position="1"/>
        <end position="19"/>
    </location>
</feature>
<keyword evidence="2" id="KW-0732">Signal</keyword>
<protein>
    <submittedName>
        <fullName evidence="3 4">Uncharacterized protein</fullName>
    </submittedName>
</protein>
<reference evidence="3" key="1">
    <citation type="submission" date="2010-05" db="EMBL/GenBank/DDBJ databases">
        <title>The Genome Sequence of Magnaporthe poae strain ATCC 64411.</title>
        <authorList>
            <consortium name="The Broad Institute Genome Sequencing Platform"/>
            <consortium name="Broad Institute Genome Sequencing Center for Infectious Disease"/>
            <person name="Ma L.-J."/>
            <person name="Dead R."/>
            <person name="Young S."/>
            <person name="Zeng Q."/>
            <person name="Koehrsen M."/>
            <person name="Alvarado L."/>
            <person name="Berlin A."/>
            <person name="Chapman S.B."/>
            <person name="Chen Z."/>
            <person name="Freedman E."/>
            <person name="Gellesch M."/>
            <person name="Goldberg J."/>
            <person name="Griggs A."/>
            <person name="Gujja S."/>
            <person name="Heilman E.R."/>
            <person name="Heiman D."/>
            <person name="Hepburn T."/>
            <person name="Howarth C."/>
            <person name="Jen D."/>
            <person name="Larson L."/>
            <person name="Mehta T."/>
            <person name="Neiman D."/>
            <person name="Pearson M."/>
            <person name="Roberts A."/>
            <person name="Saif S."/>
            <person name="Shea T."/>
            <person name="Shenoy N."/>
            <person name="Sisk P."/>
            <person name="Stolte C."/>
            <person name="Sykes S."/>
            <person name="Walk T."/>
            <person name="White J."/>
            <person name="Yandava C."/>
            <person name="Haas B."/>
            <person name="Nusbaum C."/>
            <person name="Birren B."/>
        </authorList>
    </citation>
    <scope>NUCLEOTIDE SEQUENCE</scope>
    <source>
        <strain evidence="3">ATCC 64411</strain>
    </source>
</reference>
<sequence>MRLSLATLLSTFLAQQAGGAPIVSQDLEARGGSALECNNGPCAVTKVKRDPPSPVELAPRQAITSPGRPPLAVREIADRTVPEGPSPVELVPRQAITSPGRPPLAAREIVDWTVPEDPSPVVIVPRQTAGTGGLDPSENADAI</sequence>
<reference evidence="5" key="2">
    <citation type="submission" date="2010-05" db="EMBL/GenBank/DDBJ databases">
        <title>The genome sequence of Magnaporthe poae strain ATCC 64411.</title>
        <authorList>
            <person name="Ma L.-J."/>
            <person name="Dead R."/>
            <person name="Young S."/>
            <person name="Zeng Q."/>
            <person name="Koehrsen M."/>
            <person name="Alvarado L."/>
            <person name="Berlin A."/>
            <person name="Chapman S.B."/>
            <person name="Chen Z."/>
            <person name="Freedman E."/>
            <person name="Gellesch M."/>
            <person name="Goldberg J."/>
            <person name="Griggs A."/>
            <person name="Gujja S."/>
            <person name="Heilman E.R."/>
            <person name="Heiman D."/>
            <person name="Hepburn T."/>
            <person name="Howarth C."/>
            <person name="Jen D."/>
            <person name="Larson L."/>
            <person name="Mehta T."/>
            <person name="Neiman D."/>
            <person name="Pearson M."/>
            <person name="Roberts A."/>
            <person name="Saif S."/>
            <person name="Shea T."/>
            <person name="Shenoy N."/>
            <person name="Sisk P."/>
            <person name="Stolte C."/>
            <person name="Sykes S."/>
            <person name="Walk T."/>
            <person name="White J."/>
            <person name="Yandava C."/>
            <person name="Haas B."/>
            <person name="Nusbaum C."/>
            <person name="Birren B."/>
        </authorList>
    </citation>
    <scope>NUCLEOTIDE SEQUENCE [LARGE SCALE GENOMIC DNA]</scope>
    <source>
        <strain evidence="5">ATCC 64411 / 73-15</strain>
    </source>
</reference>
<keyword evidence="5" id="KW-1185">Reference proteome</keyword>
<reference evidence="4" key="5">
    <citation type="submission" date="2015-06" db="UniProtKB">
        <authorList>
            <consortium name="EnsemblFungi"/>
        </authorList>
    </citation>
    <scope>IDENTIFICATION</scope>
    <source>
        <strain evidence="4">ATCC 64411</strain>
    </source>
</reference>
<name>A0A0C4E1K2_MAGP6</name>
<evidence type="ECO:0000313" key="3">
    <source>
        <dbReference type="EMBL" id="KLU87265.1"/>
    </source>
</evidence>
<accession>A0A0C4E1K2</accession>
<reference evidence="4" key="4">
    <citation type="journal article" date="2015" name="G3 (Bethesda)">
        <title>Genome sequences of three phytopathogenic species of the Magnaporthaceae family of fungi.</title>
        <authorList>
            <person name="Okagaki L.H."/>
            <person name="Nunes C.C."/>
            <person name="Sailsbery J."/>
            <person name="Clay B."/>
            <person name="Brown D."/>
            <person name="John T."/>
            <person name="Oh Y."/>
            <person name="Young N."/>
            <person name="Fitzgerald M."/>
            <person name="Haas B.J."/>
            <person name="Zeng Q."/>
            <person name="Young S."/>
            <person name="Adiconis X."/>
            <person name="Fan L."/>
            <person name="Levin J.Z."/>
            <person name="Mitchell T.K."/>
            <person name="Okubara P.A."/>
            <person name="Farman M.L."/>
            <person name="Kohn L.M."/>
            <person name="Birren B."/>
            <person name="Ma L.-J."/>
            <person name="Dean R.A."/>
        </authorList>
    </citation>
    <scope>NUCLEOTIDE SEQUENCE</scope>
    <source>
        <strain evidence="4">ATCC 64411 / 73-15</strain>
    </source>
</reference>
<feature type="region of interest" description="Disordered" evidence="1">
    <location>
        <begin position="118"/>
        <end position="143"/>
    </location>
</feature>
<dbReference type="EMBL" id="ADBL01001505">
    <property type="status" value="NOT_ANNOTATED_CDS"/>
    <property type="molecule type" value="Genomic_DNA"/>
</dbReference>
<reference evidence="3" key="3">
    <citation type="submission" date="2011-03" db="EMBL/GenBank/DDBJ databases">
        <title>Annotation of Magnaporthe poae ATCC 64411.</title>
        <authorList>
            <person name="Ma L.-J."/>
            <person name="Dead R."/>
            <person name="Young S.K."/>
            <person name="Zeng Q."/>
            <person name="Gargeya S."/>
            <person name="Fitzgerald M."/>
            <person name="Haas B."/>
            <person name="Abouelleil A."/>
            <person name="Alvarado L."/>
            <person name="Arachchi H.M."/>
            <person name="Berlin A."/>
            <person name="Brown A."/>
            <person name="Chapman S.B."/>
            <person name="Chen Z."/>
            <person name="Dunbar C."/>
            <person name="Freedman E."/>
            <person name="Gearin G."/>
            <person name="Gellesch M."/>
            <person name="Goldberg J."/>
            <person name="Griggs A."/>
            <person name="Gujja S."/>
            <person name="Heiman D."/>
            <person name="Howarth C."/>
            <person name="Larson L."/>
            <person name="Lui A."/>
            <person name="MacDonald P.J.P."/>
            <person name="Mehta T."/>
            <person name="Montmayeur A."/>
            <person name="Murphy C."/>
            <person name="Neiman D."/>
            <person name="Pearson M."/>
            <person name="Priest M."/>
            <person name="Roberts A."/>
            <person name="Saif S."/>
            <person name="Shea T."/>
            <person name="Shenoy N."/>
            <person name="Sisk P."/>
            <person name="Stolte C."/>
            <person name="Sykes S."/>
            <person name="Yandava C."/>
            <person name="Wortman J."/>
            <person name="Nusbaum C."/>
            <person name="Birren B."/>
        </authorList>
    </citation>
    <scope>NUCLEOTIDE SEQUENCE</scope>
    <source>
        <strain evidence="3">ATCC 64411</strain>
    </source>
</reference>
<dbReference type="Proteomes" id="UP000011715">
    <property type="component" value="Unassembled WGS sequence"/>
</dbReference>